<dbReference type="PANTHER" id="PTHR12306:SF8">
    <property type="entry name" value="LIPID TRANSFERASE CIDEA"/>
    <property type="match status" value="1"/>
</dbReference>
<protein>
    <recommendedName>
        <fullName evidence="3">CIDE-N domain-containing protein</fullName>
    </recommendedName>
</protein>
<proteinExistence type="predicted"/>
<evidence type="ECO:0000313" key="4">
    <source>
        <dbReference type="Ensembl" id="ENSECRP00000005880.1"/>
    </source>
</evidence>
<evidence type="ECO:0000256" key="1">
    <source>
        <dbReference type="ARBA" id="ARBA00022703"/>
    </source>
</evidence>
<dbReference type="Gene3D" id="3.10.20.10">
    <property type="match status" value="1"/>
</dbReference>
<organism evidence="4 5">
    <name type="scientific">Erpetoichthys calabaricus</name>
    <name type="common">Rope fish</name>
    <name type="synonym">Calamoichthys calabaricus</name>
    <dbReference type="NCBI Taxonomy" id="27687"/>
    <lineage>
        <taxon>Eukaryota</taxon>
        <taxon>Metazoa</taxon>
        <taxon>Chordata</taxon>
        <taxon>Craniata</taxon>
        <taxon>Vertebrata</taxon>
        <taxon>Euteleostomi</taxon>
        <taxon>Actinopterygii</taxon>
        <taxon>Polypteriformes</taxon>
        <taxon>Polypteridae</taxon>
        <taxon>Erpetoichthys</taxon>
    </lineage>
</organism>
<dbReference type="GeneID" id="114653439"/>
<evidence type="ECO:0000256" key="2">
    <source>
        <dbReference type="PROSITE-ProRule" id="PRU00447"/>
    </source>
</evidence>
<dbReference type="PANTHER" id="PTHR12306">
    <property type="entry name" value="CELL DEATH ACTIVATOR CIDE"/>
    <property type="match status" value="1"/>
</dbReference>
<dbReference type="Pfam" id="PF02017">
    <property type="entry name" value="CIDE-N"/>
    <property type="match status" value="1"/>
</dbReference>
<dbReference type="GeneTree" id="ENSGT00390000018596"/>
<feature type="domain" description="CIDE-N" evidence="3">
    <location>
        <begin position="38"/>
        <end position="115"/>
    </location>
</feature>
<sequence>MRYARECASVLSPRSLMRSVTSVGSSISRRVLYYPEVQLRPFRVCNYDRSSRKGVVAGTLDDLISKALAALPHRTRSVTLVLEEDGTVVDNEEFFQSLEMNTLFMLLEEGKRWRSARSVSSTRHSKKKGIAKVTFDLYKLNPKDFIGCLNIKATFYEMYTMSYDIKCMGAKHILKKLLRYLSYIAQVTGQFLLYGSTYVLQYTDESSDIGSLRSPASASNN</sequence>
<gene>
    <name evidence="4" type="primary">cidea</name>
</gene>
<dbReference type="SUPFAM" id="SSF54277">
    <property type="entry name" value="CAD &amp; PB1 domains"/>
    <property type="match status" value="1"/>
</dbReference>
<dbReference type="PROSITE" id="PS51135">
    <property type="entry name" value="CIDE_N"/>
    <property type="match status" value="1"/>
</dbReference>
<evidence type="ECO:0000313" key="5">
    <source>
        <dbReference type="Proteomes" id="UP000694620"/>
    </source>
</evidence>
<accession>A0A8C4RRY6</accession>
<dbReference type="SMART" id="SM00266">
    <property type="entry name" value="CAD"/>
    <property type="match status" value="1"/>
</dbReference>
<dbReference type="Ensembl" id="ENSECRT00000005979.1">
    <property type="protein sequence ID" value="ENSECRP00000005880.1"/>
    <property type="gene ID" value="ENSECRG00000003939.1"/>
</dbReference>
<reference evidence="4" key="3">
    <citation type="submission" date="2025-09" db="UniProtKB">
        <authorList>
            <consortium name="Ensembl"/>
        </authorList>
    </citation>
    <scope>IDENTIFICATION</scope>
</reference>
<dbReference type="RefSeq" id="XP_028659612.1">
    <property type="nucleotide sequence ID" value="XM_028803779.2"/>
</dbReference>
<dbReference type="Proteomes" id="UP000694620">
    <property type="component" value="Chromosome 6"/>
</dbReference>
<dbReference type="CTD" id="1149"/>
<dbReference type="GO" id="GO:0006915">
    <property type="term" value="P:apoptotic process"/>
    <property type="evidence" value="ECO:0007669"/>
    <property type="project" value="UniProtKB-UniRule"/>
</dbReference>
<keyword evidence="1 2" id="KW-0053">Apoptosis</keyword>
<evidence type="ECO:0000259" key="3">
    <source>
        <dbReference type="PROSITE" id="PS51135"/>
    </source>
</evidence>
<dbReference type="AlphaFoldDB" id="A0A8C4RRY6"/>
<name>A0A8C4RRY6_ERPCA</name>
<dbReference type="OrthoDB" id="6475906at2759"/>
<dbReference type="GO" id="GO:0042981">
    <property type="term" value="P:regulation of apoptotic process"/>
    <property type="evidence" value="ECO:0007669"/>
    <property type="project" value="TreeGrafter"/>
</dbReference>
<dbReference type="InterPro" id="IPR003508">
    <property type="entry name" value="CIDE-N_dom"/>
</dbReference>
<reference evidence="4" key="2">
    <citation type="submission" date="2025-08" db="UniProtKB">
        <authorList>
            <consortium name="Ensembl"/>
        </authorList>
    </citation>
    <scope>IDENTIFICATION</scope>
</reference>
<reference evidence="4" key="1">
    <citation type="submission" date="2021-06" db="EMBL/GenBank/DDBJ databases">
        <authorList>
            <consortium name="Wellcome Sanger Institute Data Sharing"/>
        </authorList>
    </citation>
    <scope>NUCLEOTIDE SEQUENCE [LARGE SCALE GENOMIC DNA]</scope>
</reference>
<keyword evidence="5" id="KW-1185">Reference proteome</keyword>